<dbReference type="AlphaFoldDB" id="A0AAV5JRZ3"/>
<evidence type="ECO:0000256" key="11">
    <source>
        <dbReference type="ARBA" id="ARBA00023180"/>
    </source>
</evidence>
<dbReference type="InterPro" id="IPR032675">
    <property type="entry name" value="LRR_dom_sf"/>
</dbReference>
<keyword evidence="7" id="KW-0677">Repeat</keyword>
<feature type="domain" description="Leucine-rich repeat-containing N-terminal plant-type" evidence="13">
    <location>
        <begin position="36"/>
        <end position="73"/>
    </location>
</feature>
<evidence type="ECO:0000256" key="7">
    <source>
        <dbReference type="ARBA" id="ARBA00022737"/>
    </source>
</evidence>
<proteinExistence type="inferred from homology"/>
<dbReference type="SMART" id="SM00369">
    <property type="entry name" value="LRR_TYP"/>
    <property type="match status" value="6"/>
</dbReference>
<keyword evidence="11" id="KW-0325">Glycoprotein</keyword>
<evidence type="ECO:0000313" key="14">
    <source>
        <dbReference type="EMBL" id="GKV15196.1"/>
    </source>
</evidence>
<protein>
    <recommendedName>
        <fullName evidence="13">Leucine-rich repeat-containing N-terminal plant-type domain-containing protein</fullName>
    </recommendedName>
</protein>
<sequence length="473" mass="53384">MARFIFLLLAFLILITDVTIISICNGNSVHAVCIESEKKPLLKFKQGIVDRTNRLASWVSGGDCCRWTGIVCDNMTGHVIELHLRTTPPWEVDYYVYDEEADEAYERSRLGGKISPSLLHLKHLSYLDLSNNDFGGIHMPKFFGSLESLQYLNLSGANFGGEVPHHLGNLSNMKYLNLGNNYYHTMYVENLHWLPSLSSLEYLDLSYVNLIQASNWFHALNTLPSLVELHLSDCQLPYQVNPIASVNLSSLATLSLSLNYFQNLSVINWVFGLKNLISLDLCDNDIEGSIPYGLRNLTLLKHLDLSGNYFNSSIPNWLYTFAPLESLNLRYNDLKGQISIEIDKMNFIVDLDLSYNSFEGRIPIRSIGNLCNLRSLSFSGVNLSLNISNVLEVFSVCVSNKLESLFLDDCQLYGQLTNQLGNFKILRELDLSENSISSSILESIGELSSLKILYLFQNKFKGNLPESLVNFPI</sequence>
<evidence type="ECO:0000256" key="3">
    <source>
        <dbReference type="ARBA" id="ARBA00022475"/>
    </source>
</evidence>
<keyword evidence="6 12" id="KW-0732">Signal</keyword>
<gene>
    <name evidence="14" type="ORF">SLEP1_g25998</name>
</gene>
<dbReference type="InterPro" id="IPR001611">
    <property type="entry name" value="Leu-rich_rpt"/>
</dbReference>
<feature type="signal peptide" evidence="12">
    <location>
        <begin position="1"/>
        <end position="20"/>
    </location>
</feature>
<comment type="caution">
    <text evidence="14">The sequence shown here is derived from an EMBL/GenBank/DDBJ whole genome shotgun (WGS) entry which is preliminary data.</text>
</comment>
<keyword evidence="15" id="KW-1185">Reference proteome</keyword>
<evidence type="ECO:0000256" key="12">
    <source>
        <dbReference type="SAM" id="SignalP"/>
    </source>
</evidence>
<evidence type="ECO:0000256" key="9">
    <source>
        <dbReference type="ARBA" id="ARBA00023136"/>
    </source>
</evidence>
<dbReference type="Gene3D" id="3.80.10.10">
    <property type="entry name" value="Ribonuclease Inhibitor"/>
    <property type="match status" value="3"/>
</dbReference>
<dbReference type="InterPro" id="IPR013210">
    <property type="entry name" value="LRR_N_plant-typ"/>
</dbReference>
<keyword evidence="3" id="KW-1003">Cell membrane</keyword>
<dbReference type="Pfam" id="PF00560">
    <property type="entry name" value="LRR_1"/>
    <property type="match status" value="4"/>
</dbReference>
<reference evidence="14 15" key="1">
    <citation type="journal article" date="2021" name="Commun. Biol.">
        <title>The genome of Shorea leprosula (Dipterocarpaceae) highlights the ecological relevance of drought in aseasonal tropical rainforests.</title>
        <authorList>
            <person name="Ng K.K.S."/>
            <person name="Kobayashi M.J."/>
            <person name="Fawcett J.A."/>
            <person name="Hatakeyama M."/>
            <person name="Paape T."/>
            <person name="Ng C.H."/>
            <person name="Ang C.C."/>
            <person name="Tnah L.H."/>
            <person name="Lee C.T."/>
            <person name="Nishiyama T."/>
            <person name="Sese J."/>
            <person name="O'Brien M.J."/>
            <person name="Copetti D."/>
            <person name="Mohd Noor M.I."/>
            <person name="Ong R.C."/>
            <person name="Putra M."/>
            <person name="Sireger I.Z."/>
            <person name="Indrioko S."/>
            <person name="Kosugi Y."/>
            <person name="Izuno A."/>
            <person name="Isagi Y."/>
            <person name="Lee S.L."/>
            <person name="Shimizu K.K."/>
        </authorList>
    </citation>
    <scope>NUCLEOTIDE SEQUENCE [LARGE SCALE GENOMIC DNA]</scope>
    <source>
        <strain evidence="14">214</strain>
    </source>
</reference>
<dbReference type="GO" id="GO:0005886">
    <property type="term" value="C:plasma membrane"/>
    <property type="evidence" value="ECO:0007669"/>
    <property type="project" value="UniProtKB-SubCell"/>
</dbReference>
<keyword evidence="8" id="KW-1133">Transmembrane helix</keyword>
<keyword evidence="9" id="KW-0472">Membrane</keyword>
<dbReference type="InterPro" id="IPR046956">
    <property type="entry name" value="RLP23-like"/>
</dbReference>
<keyword evidence="4" id="KW-0433">Leucine-rich repeat</keyword>
<keyword evidence="10" id="KW-0675">Receptor</keyword>
<accession>A0AAV5JRZ3</accession>
<dbReference type="PANTHER" id="PTHR48063:SF98">
    <property type="entry name" value="LRR RECEPTOR-LIKE SERINE_THREONINE-PROTEIN KINASE FLS2"/>
    <property type="match status" value="1"/>
</dbReference>
<dbReference type="Pfam" id="PF13855">
    <property type="entry name" value="LRR_8"/>
    <property type="match status" value="1"/>
</dbReference>
<dbReference type="InterPro" id="IPR003591">
    <property type="entry name" value="Leu-rich_rpt_typical-subtyp"/>
</dbReference>
<dbReference type="PANTHER" id="PTHR48063">
    <property type="entry name" value="LRR RECEPTOR-LIKE KINASE"/>
    <property type="match status" value="1"/>
</dbReference>
<evidence type="ECO:0000256" key="8">
    <source>
        <dbReference type="ARBA" id="ARBA00022989"/>
    </source>
</evidence>
<evidence type="ECO:0000313" key="15">
    <source>
        <dbReference type="Proteomes" id="UP001054252"/>
    </source>
</evidence>
<keyword evidence="5" id="KW-0812">Transmembrane</keyword>
<dbReference type="SUPFAM" id="SSF52058">
    <property type="entry name" value="L domain-like"/>
    <property type="match status" value="2"/>
</dbReference>
<dbReference type="FunFam" id="3.80.10.10:FF:000041">
    <property type="entry name" value="LRR receptor-like serine/threonine-protein kinase ERECTA"/>
    <property type="match status" value="1"/>
</dbReference>
<dbReference type="Proteomes" id="UP001054252">
    <property type="component" value="Unassembled WGS sequence"/>
</dbReference>
<evidence type="ECO:0000256" key="1">
    <source>
        <dbReference type="ARBA" id="ARBA00004251"/>
    </source>
</evidence>
<organism evidence="14 15">
    <name type="scientific">Rubroshorea leprosula</name>
    <dbReference type="NCBI Taxonomy" id="152421"/>
    <lineage>
        <taxon>Eukaryota</taxon>
        <taxon>Viridiplantae</taxon>
        <taxon>Streptophyta</taxon>
        <taxon>Embryophyta</taxon>
        <taxon>Tracheophyta</taxon>
        <taxon>Spermatophyta</taxon>
        <taxon>Magnoliopsida</taxon>
        <taxon>eudicotyledons</taxon>
        <taxon>Gunneridae</taxon>
        <taxon>Pentapetalae</taxon>
        <taxon>rosids</taxon>
        <taxon>malvids</taxon>
        <taxon>Malvales</taxon>
        <taxon>Dipterocarpaceae</taxon>
        <taxon>Rubroshorea</taxon>
    </lineage>
</organism>
<evidence type="ECO:0000259" key="13">
    <source>
        <dbReference type="Pfam" id="PF08263"/>
    </source>
</evidence>
<evidence type="ECO:0000256" key="10">
    <source>
        <dbReference type="ARBA" id="ARBA00023170"/>
    </source>
</evidence>
<evidence type="ECO:0000256" key="4">
    <source>
        <dbReference type="ARBA" id="ARBA00022614"/>
    </source>
</evidence>
<comment type="subcellular location">
    <subcellularLocation>
        <location evidence="1">Cell membrane</location>
        <topology evidence="1">Single-pass type I membrane protein</topology>
    </subcellularLocation>
</comment>
<dbReference type="Pfam" id="PF08263">
    <property type="entry name" value="LRRNT_2"/>
    <property type="match status" value="1"/>
</dbReference>
<evidence type="ECO:0000256" key="2">
    <source>
        <dbReference type="ARBA" id="ARBA00009592"/>
    </source>
</evidence>
<feature type="chain" id="PRO_5043730622" description="Leucine-rich repeat-containing N-terminal plant-type domain-containing protein" evidence="12">
    <location>
        <begin position="21"/>
        <end position="473"/>
    </location>
</feature>
<dbReference type="EMBL" id="BPVZ01000042">
    <property type="protein sequence ID" value="GKV15196.1"/>
    <property type="molecule type" value="Genomic_DNA"/>
</dbReference>
<evidence type="ECO:0000256" key="5">
    <source>
        <dbReference type="ARBA" id="ARBA00022692"/>
    </source>
</evidence>
<comment type="similarity">
    <text evidence="2">Belongs to the RLP family.</text>
</comment>
<name>A0AAV5JRZ3_9ROSI</name>
<evidence type="ECO:0000256" key="6">
    <source>
        <dbReference type="ARBA" id="ARBA00022729"/>
    </source>
</evidence>